<dbReference type="InterPro" id="IPR003172">
    <property type="entry name" value="ML_dom"/>
</dbReference>
<feature type="signal peptide" evidence="1">
    <location>
        <begin position="1"/>
        <end position="23"/>
    </location>
</feature>
<feature type="chain" id="PRO_5035280976" description="MD-2-related lipid-recognition domain-containing protein" evidence="1">
    <location>
        <begin position="24"/>
        <end position="145"/>
    </location>
</feature>
<comment type="caution">
    <text evidence="3">The sequence shown here is derived from an EMBL/GenBank/DDBJ whole genome shotgun (WGS) entry which is preliminary data.</text>
</comment>
<name>A0A8J2JSE0_9HEXA</name>
<protein>
    <recommendedName>
        <fullName evidence="2">MD-2-related lipid-recognition domain-containing protein</fullName>
    </recommendedName>
</protein>
<proteinExistence type="predicted"/>
<organism evidence="3 4">
    <name type="scientific">Allacma fusca</name>
    <dbReference type="NCBI Taxonomy" id="39272"/>
    <lineage>
        <taxon>Eukaryota</taxon>
        <taxon>Metazoa</taxon>
        <taxon>Ecdysozoa</taxon>
        <taxon>Arthropoda</taxon>
        <taxon>Hexapoda</taxon>
        <taxon>Collembola</taxon>
        <taxon>Symphypleona</taxon>
        <taxon>Sminthuridae</taxon>
        <taxon>Allacma</taxon>
    </lineage>
</organism>
<gene>
    <name evidence="3" type="ORF">AFUS01_LOCUS3405</name>
</gene>
<keyword evidence="4" id="KW-1185">Reference proteome</keyword>
<dbReference type="SMART" id="SM00737">
    <property type="entry name" value="ML"/>
    <property type="match status" value="1"/>
</dbReference>
<reference evidence="3" key="1">
    <citation type="submission" date="2021-06" db="EMBL/GenBank/DDBJ databases">
        <authorList>
            <person name="Hodson N. C."/>
            <person name="Mongue J. A."/>
            <person name="Jaron S. K."/>
        </authorList>
    </citation>
    <scope>NUCLEOTIDE SEQUENCE</scope>
</reference>
<evidence type="ECO:0000313" key="4">
    <source>
        <dbReference type="Proteomes" id="UP000708208"/>
    </source>
</evidence>
<sequence>MFQLRVAVLWVLCAVSPMGVVEGLVPCGADGKVLEVRVTDCSRLPCQLSVGRTYDIEIDFEPAGTHTSLLVRVSVIRGGQETVLVNDEIPAVVSPGNGYTLAYPWTVRGDIFGLVSLRIQLFNDEITEICGLATADIRQAISIPM</sequence>
<feature type="domain" description="MD-2-related lipid-recognition" evidence="2">
    <location>
        <begin position="24"/>
        <end position="135"/>
    </location>
</feature>
<keyword evidence="1" id="KW-0732">Signal</keyword>
<dbReference type="EMBL" id="CAJVCH010020479">
    <property type="protein sequence ID" value="CAG7689475.1"/>
    <property type="molecule type" value="Genomic_DNA"/>
</dbReference>
<dbReference type="OrthoDB" id="4937502at2759"/>
<evidence type="ECO:0000313" key="3">
    <source>
        <dbReference type="EMBL" id="CAG7689475.1"/>
    </source>
</evidence>
<evidence type="ECO:0000256" key="1">
    <source>
        <dbReference type="SAM" id="SignalP"/>
    </source>
</evidence>
<accession>A0A8J2JSE0</accession>
<dbReference type="Proteomes" id="UP000708208">
    <property type="component" value="Unassembled WGS sequence"/>
</dbReference>
<evidence type="ECO:0000259" key="2">
    <source>
        <dbReference type="SMART" id="SM00737"/>
    </source>
</evidence>
<dbReference type="AlphaFoldDB" id="A0A8J2JSE0"/>